<dbReference type="GO" id="GO:0005576">
    <property type="term" value="C:extracellular region"/>
    <property type="evidence" value="ECO:0007669"/>
    <property type="project" value="UniProtKB-SubCell"/>
</dbReference>
<dbReference type="GO" id="GO:0004566">
    <property type="term" value="F:beta-glucuronidase activity"/>
    <property type="evidence" value="ECO:0007669"/>
    <property type="project" value="TreeGrafter"/>
</dbReference>
<reference evidence="12" key="1">
    <citation type="journal article" date="2017" name="Nature">
        <title>The genome of Chenopodium quinoa.</title>
        <authorList>
            <person name="Jarvis D.E."/>
            <person name="Ho Y.S."/>
            <person name="Lightfoot D.J."/>
            <person name="Schmoeckel S.M."/>
            <person name="Li B."/>
            <person name="Borm T.J.A."/>
            <person name="Ohyanagi H."/>
            <person name="Mineta K."/>
            <person name="Michell C.T."/>
            <person name="Saber N."/>
            <person name="Kharbatia N.M."/>
            <person name="Rupper R.R."/>
            <person name="Sharp A.R."/>
            <person name="Dally N."/>
            <person name="Boughton B.A."/>
            <person name="Woo Y.H."/>
            <person name="Gao G."/>
            <person name="Schijlen E.G.W.M."/>
            <person name="Guo X."/>
            <person name="Momin A.A."/>
            <person name="Negrao S."/>
            <person name="Al-Babili S."/>
            <person name="Gehring C."/>
            <person name="Roessner U."/>
            <person name="Jung C."/>
            <person name="Murphy K."/>
            <person name="Arold S.T."/>
            <person name="Gojobori T."/>
            <person name="van der Linden C.G."/>
            <person name="van Loo E.N."/>
            <person name="Jellen E.N."/>
            <person name="Maughan P.J."/>
            <person name="Tester M."/>
        </authorList>
    </citation>
    <scope>NUCLEOTIDE SEQUENCE [LARGE SCALE GENOMIC DNA]</scope>
    <source>
        <strain evidence="12">cv. PI 614886</strain>
    </source>
</reference>
<dbReference type="EnsemblPlants" id="AUR62003122-RA">
    <property type="protein sequence ID" value="AUR62003122-RA:cds"/>
    <property type="gene ID" value="AUR62003122"/>
</dbReference>
<keyword evidence="6 11" id="KW-0472">Membrane</keyword>
<keyword evidence="13" id="KW-1185">Reference proteome</keyword>
<comment type="similarity">
    <text evidence="2">Belongs to the glycosyl hydrolase 79 family.</text>
</comment>
<keyword evidence="11" id="KW-0812">Transmembrane</keyword>
<keyword evidence="8" id="KW-0458">Lysosome</keyword>
<evidence type="ECO:0000256" key="11">
    <source>
        <dbReference type="SAM" id="Phobius"/>
    </source>
</evidence>
<keyword evidence="4" id="KW-0732">Signal</keyword>
<keyword evidence="11" id="KW-1133">Transmembrane helix</keyword>
<dbReference type="Gene3D" id="3.20.20.80">
    <property type="entry name" value="Glycosidases"/>
    <property type="match status" value="1"/>
</dbReference>
<dbReference type="PANTHER" id="PTHR14363:SF13">
    <property type="entry name" value="OS07G0598400 PROTEIN"/>
    <property type="match status" value="1"/>
</dbReference>
<reference evidence="12" key="2">
    <citation type="submission" date="2021-03" db="UniProtKB">
        <authorList>
            <consortium name="EnsemblPlants"/>
        </authorList>
    </citation>
    <scope>IDENTIFICATION</scope>
</reference>
<proteinExistence type="inferred from homology"/>
<keyword evidence="5" id="KW-0378">Hydrolase</keyword>
<evidence type="ECO:0008006" key="14">
    <source>
        <dbReference type="Google" id="ProtNLM"/>
    </source>
</evidence>
<sequence>MTVLYVQLWIGGLLISVTIINVLGEKLDLRNKILNNAVKALSPLRIRVGGSLQDQVFYNVRNPTSKCQPFSLKSDGLFGFSKGCFHMQRWDELAQFFGINGALVTFGLNALVGREKVKGDDLYIGDWNYQNAQDFINYNIFKGHKIDSYELGNELCGTGVSARIEAEQYAKDMVVLKEIVKKLYPNPITRPKVLGPGGFFDEKWFTTFLQESGPNVVEGLTHHIYNLGAGVDKDLINKVQDPNFLTLVAQTYKDVSRVVDRFGPWSGAWVGESGGAFNSGGKNVSNTFADGYWYLDQLGMTASLNHKPGVTLLLINMSNSTTFNIDLVNDHNLFPEPRMTNTKPWLQEREEYHITPKDGNIQSNQILLNGELLSLTQTSDIPEMKPVFVTTFSPIKIAPHSYVFVTIRNLQVPA</sequence>
<dbReference type="PANTHER" id="PTHR14363">
    <property type="entry name" value="HEPARANASE-RELATED"/>
    <property type="match status" value="1"/>
</dbReference>
<dbReference type="FunFam" id="3.20.20.80:FF:000023">
    <property type="entry name" value="heparanase-like protein 3"/>
    <property type="match status" value="1"/>
</dbReference>
<evidence type="ECO:0000256" key="5">
    <source>
        <dbReference type="ARBA" id="ARBA00022801"/>
    </source>
</evidence>
<protein>
    <recommendedName>
        <fullName evidence="14">Heparanase-like protein 2</fullName>
    </recommendedName>
</protein>
<evidence type="ECO:0000256" key="7">
    <source>
        <dbReference type="ARBA" id="ARBA00023180"/>
    </source>
</evidence>
<dbReference type="OMA" id="PDYWISL"/>
<feature type="transmembrane region" description="Helical" evidence="11">
    <location>
        <begin position="6"/>
        <end position="24"/>
    </location>
</feature>
<evidence type="ECO:0000256" key="4">
    <source>
        <dbReference type="ARBA" id="ARBA00022729"/>
    </source>
</evidence>
<dbReference type="AlphaFoldDB" id="A0A803KVR4"/>
<comment type="function">
    <text evidence="10">Endoglycosidase which is a cell surface and extracellular matrix-degrading enzyme. Cleaves heparan sulfate proteoglycans (HSPGs) into heparan sulfate side chains and core proteoglycans.</text>
</comment>
<dbReference type="InterPro" id="IPR005199">
    <property type="entry name" value="Glyco_hydro_79"/>
</dbReference>
<evidence type="ECO:0000256" key="3">
    <source>
        <dbReference type="ARBA" id="ARBA00022525"/>
    </source>
</evidence>
<evidence type="ECO:0000313" key="13">
    <source>
        <dbReference type="Proteomes" id="UP000596660"/>
    </source>
</evidence>
<dbReference type="Pfam" id="PF03662">
    <property type="entry name" value="Glyco_hydro_79n"/>
    <property type="match status" value="1"/>
</dbReference>
<dbReference type="GO" id="GO:0005765">
    <property type="term" value="C:lysosomal membrane"/>
    <property type="evidence" value="ECO:0007669"/>
    <property type="project" value="UniProtKB-SubCell"/>
</dbReference>
<evidence type="ECO:0000256" key="1">
    <source>
        <dbReference type="ARBA" id="ARBA00004613"/>
    </source>
</evidence>
<dbReference type="Proteomes" id="UP000596660">
    <property type="component" value="Unplaced"/>
</dbReference>
<evidence type="ECO:0000256" key="2">
    <source>
        <dbReference type="ARBA" id="ARBA00009800"/>
    </source>
</evidence>
<evidence type="ECO:0000256" key="10">
    <source>
        <dbReference type="ARBA" id="ARBA00055929"/>
    </source>
</evidence>
<dbReference type="InterPro" id="IPR017853">
    <property type="entry name" value="GH"/>
</dbReference>
<comment type="subcellular location">
    <subcellularLocation>
        <location evidence="9">Lysosome membrane</location>
        <topology evidence="9">Peripheral membrane protein</topology>
    </subcellularLocation>
    <subcellularLocation>
        <location evidence="1">Secreted</location>
    </subcellularLocation>
</comment>
<evidence type="ECO:0000313" key="12">
    <source>
        <dbReference type="EnsemblPlants" id="AUR62003122-RA:cds"/>
    </source>
</evidence>
<name>A0A803KVR4_CHEQI</name>
<evidence type="ECO:0000256" key="6">
    <source>
        <dbReference type="ARBA" id="ARBA00023136"/>
    </source>
</evidence>
<evidence type="ECO:0000256" key="8">
    <source>
        <dbReference type="ARBA" id="ARBA00023228"/>
    </source>
</evidence>
<keyword evidence="7" id="KW-0325">Glycoprotein</keyword>
<dbReference type="GO" id="GO:0009505">
    <property type="term" value="C:plant-type cell wall"/>
    <property type="evidence" value="ECO:0007669"/>
    <property type="project" value="TreeGrafter"/>
</dbReference>
<dbReference type="SUPFAM" id="SSF51445">
    <property type="entry name" value="(Trans)glycosidases"/>
    <property type="match status" value="1"/>
</dbReference>
<accession>A0A803KVR4</accession>
<organism evidence="12 13">
    <name type="scientific">Chenopodium quinoa</name>
    <name type="common">Quinoa</name>
    <dbReference type="NCBI Taxonomy" id="63459"/>
    <lineage>
        <taxon>Eukaryota</taxon>
        <taxon>Viridiplantae</taxon>
        <taxon>Streptophyta</taxon>
        <taxon>Embryophyta</taxon>
        <taxon>Tracheophyta</taxon>
        <taxon>Spermatophyta</taxon>
        <taxon>Magnoliopsida</taxon>
        <taxon>eudicotyledons</taxon>
        <taxon>Gunneridae</taxon>
        <taxon>Pentapetalae</taxon>
        <taxon>Caryophyllales</taxon>
        <taxon>Chenopodiaceae</taxon>
        <taxon>Chenopodioideae</taxon>
        <taxon>Atripliceae</taxon>
        <taxon>Chenopodium</taxon>
    </lineage>
</organism>
<dbReference type="Gramene" id="AUR62003122-RA">
    <property type="protein sequence ID" value="AUR62003122-RA:cds"/>
    <property type="gene ID" value="AUR62003122"/>
</dbReference>
<evidence type="ECO:0000256" key="9">
    <source>
        <dbReference type="ARBA" id="ARBA00023765"/>
    </source>
</evidence>
<keyword evidence="3" id="KW-0964">Secreted</keyword>